<evidence type="ECO:0000313" key="2">
    <source>
        <dbReference type="EMBL" id="RKG54030.1"/>
    </source>
</evidence>
<feature type="transmembrane region" description="Helical" evidence="1">
    <location>
        <begin position="6"/>
        <end position="25"/>
    </location>
</feature>
<sequence length="83" mass="9866">MTFFTFLLCLNALLIWAYAALILMYKKKNLNLSIIIRVLFLTLFSLVVFAHYESEQQFIVMLCLWVIFEAFYLKKIHHAQSSK</sequence>
<organism evidence="2 3">
    <name type="scientific">Acinetobacter cumulans</name>
    <dbReference type="NCBI Taxonomy" id="2136182"/>
    <lineage>
        <taxon>Bacteria</taxon>
        <taxon>Pseudomonadati</taxon>
        <taxon>Pseudomonadota</taxon>
        <taxon>Gammaproteobacteria</taxon>
        <taxon>Moraxellales</taxon>
        <taxon>Moraxellaceae</taxon>
        <taxon>Acinetobacter</taxon>
    </lineage>
</organism>
<dbReference type="EMBL" id="RAXZ01000005">
    <property type="protein sequence ID" value="RKG54030.1"/>
    <property type="molecule type" value="Genomic_DNA"/>
</dbReference>
<name>A0A3A8GF79_9GAMM</name>
<dbReference type="AlphaFoldDB" id="A0A3A8GF79"/>
<dbReference type="RefSeq" id="WP_120367197.1">
    <property type="nucleotide sequence ID" value="NZ_RAXZ01000005.1"/>
</dbReference>
<evidence type="ECO:0000256" key="1">
    <source>
        <dbReference type="SAM" id="Phobius"/>
    </source>
</evidence>
<keyword evidence="1" id="KW-0812">Transmembrane</keyword>
<evidence type="ECO:0000313" key="3">
    <source>
        <dbReference type="Proteomes" id="UP000281084"/>
    </source>
</evidence>
<feature type="transmembrane region" description="Helical" evidence="1">
    <location>
        <begin position="58"/>
        <end position="73"/>
    </location>
</feature>
<keyword evidence="1" id="KW-0472">Membrane</keyword>
<keyword evidence="1" id="KW-1133">Transmembrane helix</keyword>
<comment type="caution">
    <text evidence="2">The sequence shown here is derived from an EMBL/GenBank/DDBJ whole genome shotgun (WGS) entry which is preliminary data.</text>
</comment>
<accession>A0A3A8GF79</accession>
<reference evidence="2 3" key="1">
    <citation type="submission" date="2018-09" db="EMBL/GenBank/DDBJ databases">
        <title>The draft genome of Acinetobacter spp. strains.</title>
        <authorList>
            <person name="Qin J."/>
            <person name="Feng Y."/>
            <person name="Zong Z."/>
        </authorList>
    </citation>
    <scope>NUCLEOTIDE SEQUENCE [LARGE SCALE GENOMIC DNA]</scope>
    <source>
        <strain evidence="2 3">WCHAc060002</strain>
    </source>
</reference>
<feature type="transmembrane region" description="Helical" evidence="1">
    <location>
        <begin position="32"/>
        <end position="52"/>
    </location>
</feature>
<protein>
    <submittedName>
        <fullName evidence="2">Uncharacterized protein</fullName>
    </submittedName>
</protein>
<dbReference type="Proteomes" id="UP000281084">
    <property type="component" value="Unassembled WGS sequence"/>
</dbReference>
<proteinExistence type="predicted"/>
<gene>
    <name evidence="2" type="ORF">D7V64_06370</name>
</gene>